<keyword evidence="4 6" id="KW-1133">Transmembrane helix</keyword>
<keyword evidence="2" id="KW-0813">Transport</keyword>
<keyword evidence="8" id="KW-1185">Reference proteome</keyword>
<evidence type="ECO:0000256" key="1">
    <source>
        <dbReference type="ARBA" id="ARBA00004141"/>
    </source>
</evidence>
<dbReference type="Pfam" id="PF07690">
    <property type="entry name" value="MFS_1"/>
    <property type="match status" value="1"/>
</dbReference>
<dbReference type="SUPFAM" id="SSF103473">
    <property type="entry name" value="MFS general substrate transporter"/>
    <property type="match status" value="1"/>
</dbReference>
<feature type="transmembrane region" description="Helical" evidence="6">
    <location>
        <begin position="332"/>
        <end position="354"/>
    </location>
</feature>
<accession>A0ABY8UQB6</accession>
<reference evidence="7 8" key="1">
    <citation type="submission" date="2023-05" db="EMBL/GenBank/DDBJ databases">
        <title>A 100% complete, gapless, phased diploid assembly of the Scenedesmus obliquus UTEX 3031 genome.</title>
        <authorList>
            <person name="Biondi T.C."/>
            <person name="Hanschen E.R."/>
            <person name="Kwon T."/>
            <person name="Eng W."/>
            <person name="Kruse C.P.S."/>
            <person name="Koehler S.I."/>
            <person name="Kunde Y."/>
            <person name="Gleasner C.D."/>
            <person name="You Mak K.T."/>
            <person name="Polle J."/>
            <person name="Hovde B.T."/>
            <person name="Starkenburg S.R."/>
        </authorList>
    </citation>
    <scope>NUCLEOTIDE SEQUENCE [LARGE SCALE GENOMIC DNA]</scope>
    <source>
        <strain evidence="7 8">DOE0152z</strain>
    </source>
</reference>
<proteinExistence type="predicted"/>
<dbReference type="Gene3D" id="1.20.1250.20">
    <property type="entry name" value="MFS general substrate transporter like domains"/>
    <property type="match status" value="1"/>
</dbReference>
<feature type="transmembrane region" description="Helical" evidence="6">
    <location>
        <begin position="243"/>
        <end position="262"/>
    </location>
</feature>
<keyword evidence="5 6" id="KW-0472">Membrane</keyword>
<name>A0ABY8UQB6_TETOB</name>
<feature type="transmembrane region" description="Helical" evidence="6">
    <location>
        <begin position="307"/>
        <end position="325"/>
    </location>
</feature>
<feature type="transmembrane region" description="Helical" evidence="6">
    <location>
        <begin position="12"/>
        <end position="37"/>
    </location>
</feature>
<evidence type="ECO:0000313" key="8">
    <source>
        <dbReference type="Proteomes" id="UP001244341"/>
    </source>
</evidence>
<organism evidence="7 8">
    <name type="scientific">Tetradesmus obliquus</name>
    <name type="common">Green alga</name>
    <name type="synonym">Acutodesmus obliquus</name>
    <dbReference type="NCBI Taxonomy" id="3088"/>
    <lineage>
        <taxon>Eukaryota</taxon>
        <taxon>Viridiplantae</taxon>
        <taxon>Chlorophyta</taxon>
        <taxon>core chlorophytes</taxon>
        <taxon>Chlorophyceae</taxon>
        <taxon>CS clade</taxon>
        <taxon>Sphaeropleales</taxon>
        <taxon>Scenedesmaceae</taxon>
        <taxon>Tetradesmus</taxon>
    </lineage>
</organism>
<evidence type="ECO:0000256" key="6">
    <source>
        <dbReference type="SAM" id="Phobius"/>
    </source>
</evidence>
<comment type="subcellular location">
    <subcellularLocation>
        <location evidence="1">Membrane</location>
        <topology evidence="1">Multi-pass membrane protein</topology>
    </subcellularLocation>
</comment>
<feature type="transmembrane region" description="Helical" evidence="6">
    <location>
        <begin position="170"/>
        <end position="193"/>
    </location>
</feature>
<dbReference type="PANTHER" id="PTHR23504">
    <property type="entry name" value="MAJOR FACILITATOR SUPERFAMILY DOMAIN-CONTAINING PROTEIN 10"/>
    <property type="match status" value="1"/>
</dbReference>
<dbReference type="EMBL" id="CP126224">
    <property type="protein sequence ID" value="WIA23773.1"/>
    <property type="molecule type" value="Genomic_DNA"/>
</dbReference>
<keyword evidence="3 6" id="KW-0812">Transmembrane</keyword>
<evidence type="ECO:0000256" key="2">
    <source>
        <dbReference type="ARBA" id="ARBA00022448"/>
    </source>
</evidence>
<sequence>MAMHRGIPLRQLLAYTVTNGCQGVMLTMPFTIAVYMVRGFLQQQQQQQHHEGAVLQDQQLQQGGGGHGAAAAGVDEQLVGQLTGALAAVYSLSQFTTSYAWGLASNRIGRKPIMLLGSAASAAGLLWFGAAGSYTSAAASRAVAGLLNGIIVAWKCMIGESCDPLTQGHVMSYMSLAWGLGCIAGPTVGGLLAQPCASWPGMAGCSAGGLLRARPYLLPYELTPMFASAPLAHGGLSLPEVQLAGPLAFGGLCLMAFSLLAYPRLQRAFGTLPVARAGVLLAAVVSIAIPCQLGQVNGVGQSLASLARGLGPGLGGVLWGAAVGFNSPGAALLPYGLVAGVALGGWGIYCFVALPEGVEVGSSSSEEQQQTGVVGSSCCQK</sequence>
<dbReference type="Proteomes" id="UP001244341">
    <property type="component" value="Chromosome 17b"/>
</dbReference>
<evidence type="ECO:0008006" key="9">
    <source>
        <dbReference type="Google" id="ProtNLM"/>
    </source>
</evidence>
<dbReference type="InterPro" id="IPR036259">
    <property type="entry name" value="MFS_trans_sf"/>
</dbReference>
<evidence type="ECO:0000256" key="4">
    <source>
        <dbReference type="ARBA" id="ARBA00022989"/>
    </source>
</evidence>
<gene>
    <name evidence="7" type="ORF">OEZ85_013458</name>
</gene>
<dbReference type="InterPro" id="IPR011701">
    <property type="entry name" value="MFS"/>
</dbReference>
<dbReference type="PRINTS" id="PR01035">
    <property type="entry name" value="TCRTETA"/>
</dbReference>
<evidence type="ECO:0000313" key="7">
    <source>
        <dbReference type="EMBL" id="WIA23773.1"/>
    </source>
</evidence>
<evidence type="ECO:0000256" key="3">
    <source>
        <dbReference type="ARBA" id="ARBA00022692"/>
    </source>
</evidence>
<dbReference type="InterPro" id="IPR001958">
    <property type="entry name" value="Tet-R_TetA/multi-R_MdtG-like"/>
</dbReference>
<evidence type="ECO:0000256" key="5">
    <source>
        <dbReference type="ARBA" id="ARBA00023136"/>
    </source>
</evidence>
<dbReference type="PANTHER" id="PTHR23504:SF117">
    <property type="entry name" value="MAJOR FACILITATOR SUPERFAMILY PROTEIN"/>
    <property type="match status" value="1"/>
</dbReference>
<feature type="transmembrane region" description="Helical" evidence="6">
    <location>
        <begin position="113"/>
        <end position="132"/>
    </location>
</feature>
<feature type="transmembrane region" description="Helical" evidence="6">
    <location>
        <begin position="274"/>
        <end position="295"/>
    </location>
</feature>
<feature type="transmembrane region" description="Helical" evidence="6">
    <location>
        <begin position="138"/>
        <end position="158"/>
    </location>
</feature>
<protein>
    <recommendedName>
        <fullName evidence="9">Major facilitator superfamily (MFS) profile domain-containing protein</fullName>
    </recommendedName>
</protein>